<feature type="chain" id="PRO_5003395351" evidence="1">
    <location>
        <begin position="23"/>
        <end position="620"/>
    </location>
</feature>
<evidence type="ECO:0000313" key="2">
    <source>
        <dbReference type="EMBL" id="CCD21054.1"/>
    </source>
</evidence>
<protein>
    <submittedName>
        <fullName evidence="2">Uncharacterized protein</fullName>
    </submittedName>
</protein>
<keyword evidence="3" id="KW-1185">Reference proteome</keyword>
<reference evidence="2 3" key="1">
    <citation type="journal article" date="2012" name="Proc. Natl. Acad. Sci. U.S.A.">
        <title>Antigenic diversity is generated by distinct evolutionary mechanisms in African trypanosome species.</title>
        <authorList>
            <person name="Jackson A.P."/>
            <person name="Berry A."/>
            <person name="Aslett M."/>
            <person name="Allison H.C."/>
            <person name="Burton P."/>
            <person name="Vavrova-Anderson J."/>
            <person name="Brown R."/>
            <person name="Browne H."/>
            <person name="Corton N."/>
            <person name="Hauser H."/>
            <person name="Gamble J."/>
            <person name="Gilderthorp R."/>
            <person name="Marcello L."/>
            <person name="McQuillan J."/>
            <person name="Otto T.D."/>
            <person name="Quail M.A."/>
            <person name="Sanders M.J."/>
            <person name="van Tonder A."/>
            <person name="Ginger M.L."/>
            <person name="Field M.C."/>
            <person name="Barry J.D."/>
            <person name="Hertz-Fowler C."/>
            <person name="Berriman M."/>
        </authorList>
    </citation>
    <scope>NUCLEOTIDE SEQUENCE</scope>
    <source>
        <strain evidence="2 3">Y486</strain>
    </source>
</reference>
<keyword evidence="1" id="KW-0732">Signal</keyword>
<gene>
    <name evidence="2" type="ORF">TvY486_0039550</name>
</gene>
<dbReference type="AlphaFoldDB" id="F9WU08"/>
<evidence type="ECO:0000256" key="1">
    <source>
        <dbReference type="SAM" id="SignalP"/>
    </source>
</evidence>
<organism evidence="2 3">
    <name type="scientific">Trypanosoma vivax (strain Y486)</name>
    <dbReference type="NCBI Taxonomy" id="1055687"/>
    <lineage>
        <taxon>Eukaryota</taxon>
        <taxon>Discoba</taxon>
        <taxon>Euglenozoa</taxon>
        <taxon>Kinetoplastea</taxon>
        <taxon>Metakinetoplastina</taxon>
        <taxon>Trypanosomatida</taxon>
        <taxon>Trypanosomatidae</taxon>
        <taxon>Trypanosoma</taxon>
        <taxon>Duttonella</taxon>
    </lineage>
</organism>
<feature type="signal peptide" evidence="1">
    <location>
        <begin position="1"/>
        <end position="22"/>
    </location>
</feature>
<sequence length="620" mass="69239">MAQRSSAVLAVVILLSVTNGEGQYSEEVQSLCKCKSPSGSGMFYKEVFNRSKGISCKLGAYVVQARVVFRTFKDLAEVARSWDYRSDPNALKVVEDSINAARETVTKIDMLTASTIPWAFRITSSDTIASDIREIEATYEACRRDAQVRSLSAQYDLSKPRLDGNPRFSKWKEMKNLWNRTRAEMEVTLAEVINLKHQLYKCQAVCLRHGDDVYNGYANYMAVVEKQFTGTLLELKSEGFIKRDKSNVSNTRATEALTELLEKEGKRRLGDMAESRKALLDDREKKLMLCALVNEVDKQYIVARGIDAGVSDLKKETNSTVRMYDEVVRLLETVERHYESVKTWLARVGAYCADARRIEQQLKGGVDGESDETREDMRAIGVVVLRCNDEMRIAEEAKVGVEKELSAAAEVVKSTRLVARGILEANKKTYETEAEVGRVVDELNKEKKVLDGRVSAVATAIKKSRDAMEKMREKFPIDVLELDSNNDDVECAVHSPKALPAKAVVKAFSDGSDAESFANVLKTLGSLDSKLAVLRNSVDQQREMAMKETSRAHGSMGTAQAAVDKARLAEMQAKSVARAASRAHMLVRTTMRDILDRRDEEGQLASCSPLYAQLLRRLFG</sequence>
<dbReference type="VEuPathDB" id="TriTrypDB:TvY486_0039550"/>
<accession>F9WU08</accession>
<evidence type="ECO:0000313" key="3">
    <source>
        <dbReference type="Proteomes" id="UP000009027"/>
    </source>
</evidence>
<proteinExistence type="predicted"/>
<name>F9WU08_TRYVY</name>
<dbReference type="Proteomes" id="UP000009027">
    <property type="component" value="Unassembled WGS sequence"/>
</dbReference>
<dbReference type="EMBL" id="CAEX01006884">
    <property type="protein sequence ID" value="CCD21054.1"/>
    <property type="molecule type" value="Genomic_DNA"/>
</dbReference>